<name>A0A7C8ZH98_OPUST</name>
<dbReference type="EMBL" id="GISG01129351">
    <property type="protein sequence ID" value="MBA4642657.1"/>
    <property type="molecule type" value="Transcribed_RNA"/>
</dbReference>
<protein>
    <submittedName>
        <fullName evidence="2">Uncharacterized protein</fullName>
    </submittedName>
</protein>
<evidence type="ECO:0000313" key="2">
    <source>
        <dbReference type="EMBL" id="MBA4642657.1"/>
    </source>
</evidence>
<accession>A0A7C8ZH98</accession>
<dbReference type="AlphaFoldDB" id="A0A7C8ZH98"/>
<proteinExistence type="predicted"/>
<evidence type="ECO:0000256" key="1">
    <source>
        <dbReference type="SAM" id="MobiDB-lite"/>
    </source>
</evidence>
<feature type="region of interest" description="Disordered" evidence="1">
    <location>
        <begin position="62"/>
        <end position="93"/>
    </location>
</feature>
<feature type="compositionally biased region" description="Basic and acidic residues" evidence="1">
    <location>
        <begin position="1"/>
        <end position="19"/>
    </location>
</feature>
<feature type="region of interest" description="Disordered" evidence="1">
    <location>
        <begin position="1"/>
        <end position="37"/>
    </location>
</feature>
<reference evidence="2" key="1">
    <citation type="journal article" date="2013" name="J. Plant Res.">
        <title>Effect of fungi and light on seed germination of three Opuntia species from semiarid lands of central Mexico.</title>
        <authorList>
            <person name="Delgado-Sanchez P."/>
            <person name="Jimenez-Bremont J.F."/>
            <person name="Guerrero-Gonzalez Mde L."/>
            <person name="Flores J."/>
        </authorList>
    </citation>
    <scope>NUCLEOTIDE SEQUENCE</scope>
    <source>
        <tissue evidence="2">Cladode</tissue>
    </source>
</reference>
<reference evidence="2" key="2">
    <citation type="submission" date="2020-07" db="EMBL/GenBank/DDBJ databases">
        <authorList>
            <person name="Vera ALvarez R."/>
            <person name="Arias-Moreno D.M."/>
            <person name="Jimenez-Jacinto V."/>
            <person name="Jimenez-Bremont J.F."/>
            <person name="Swaminathan K."/>
            <person name="Moose S.P."/>
            <person name="Guerrero-Gonzalez M.L."/>
            <person name="Marino-Ramirez L."/>
            <person name="Landsman D."/>
            <person name="Rodriguez-Kessler M."/>
            <person name="Delgado-Sanchez P."/>
        </authorList>
    </citation>
    <scope>NUCLEOTIDE SEQUENCE</scope>
    <source>
        <tissue evidence="2">Cladode</tissue>
    </source>
</reference>
<sequence>MESRHGAEDEPQPDPKEEGSGMNVNRSSQRRRLPEDELKLLNDLSDYPHLAAMLEAEAVLRSAQRKEKTSGAEKNAAESGSLSQTDGKEQQERSRLLESIAKMCRWMIEKMENSDGNTKANNRKKRRKKNLRDDELKLLNDLRGFPHLAAIFRAHTDLGARKATKKNKMNGPVMSFSEKGCQPQPRIAAPREDAVDGAHELLQTFTDADTLEVTDCPSSSAGHVATTFSNSGSIGELISPPPVDLVTEEQEEKFSPDECDGKTEEGLLPLAEDILPMKLLVDAGDQDACRDVSRSVSIGAKSAIAEENIVLRKLLKVMQSNLPLEMREKGATFVVIYSTPVTNVASAALATFAMREATLLKIVQRAAKSTISV</sequence>
<organism evidence="2">
    <name type="scientific">Opuntia streptacantha</name>
    <name type="common">Prickly pear cactus</name>
    <name type="synonym">Opuntia cardona</name>
    <dbReference type="NCBI Taxonomy" id="393608"/>
    <lineage>
        <taxon>Eukaryota</taxon>
        <taxon>Viridiplantae</taxon>
        <taxon>Streptophyta</taxon>
        <taxon>Embryophyta</taxon>
        <taxon>Tracheophyta</taxon>
        <taxon>Spermatophyta</taxon>
        <taxon>Magnoliopsida</taxon>
        <taxon>eudicotyledons</taxon>
        <taxon>Gunneridae</taxon>
        <taxon>Pentapetalae</taxon>
        <taxon>Caryophyllales</taxon>
        <taxon>Cactineae</taxon>
        <taxon>Cactaceae</taxon>
        <taxon>Opuntioideae</taxon>
        <taxon>Opuntia</taxon>
    </lineage>
</organism>